<evidence type="ECO:0000256" key="1">
    <source>
        <dbReference type="SAM" id="MobiDB-lite"/>
    </source>
</evidence>
<dbReference type="PANTHER" id="PTHR45786">
    <property type="entry name" value="DNA BINDING PROTEIN-LIKE"/>
    <property type="match status" value="1"/>
</dbReference>
<dbReference type="OMA" id="FRISHHA"/>
<dbReference type="WBParaSite" id="HPLM_0002123401-mRNA-1">
    <property type="protein sequence ID" value="HPLM_0002123401-mRNA-1"/>
    <property type="gene ID" value="HPLM_0002123401"/>
</dbReference>
<reference evidence="4" key="1">
    <citation type="submission" date="2017-02" db="UniProtKB">
        <authorList>
            <consortium name="WormBaseParasite"/>
        </authorList>
    </citation>
    <scope>IDENTIFICATION</scope>
</reference>
<organism evidence="4">
    <name type="scientific">Haemonchus placei</name>
    <name type="common">Barber's pole worm</name>
    <dbReference type="NCBI Taxonomy" id="6290"/>
    <lineage>
        <taxon>Eukaryota</taxon>
        <taxon>Metazoa</taxon>
        <taxon>Ecdysozoa</taxon>
        <taxon>Nematoda</taxon>
        <taxon>Chromadorea</taxon>
        <taxon>Rhabditida</taxon>
        <taxon>Rhabditina</taxon>
        <taxon>Rhabditomorpha</taxon>
        <taxon>Strongyloidea</taxon>
        <taxon>Trichostrongylidae</taxon>
        <taxon>Haemonchus</taxon>
    </lineage>
</organism>
<dbReference type="EMBL" id="UZAF01023123">
    <property type="protein sequence ID" value="VDO88586.1"/>
    <property type="molecule type" value="Genomic_DNA"/>
</dbReference>
<protein>
    <submittedName>
        <fullName evidence="4">Helitron_like_N domain-containing protein</fullName>
    </submittedName>
</protein>
<gene>
    <name evidence="2" type="ORF">HPLM_LOCUS21223</name>
</gene>
<evidence type="ECO:0000313" key="4">
    <source>
        <dbReference type="WBParaSite" id="HPLM_0002123401-mRNA-1"/>
    </source>
</evidence>
<reference evidence="2 3" key="2">
    <citation type="submission" date="2018-11" db="EMBL/GenBank/DDBJ databases">
        <authorList>
            <consortium name="Pathogen Informatics"/>
        </authorList>
    </citation>
    <scope>NUCLEOTIDE SEQUENCE [LARGE SCALE GENOMIC DNA]</scope>
    <source>
        <strain evidence="2 3">MHpl1</strain>
    </source>
</reference>
<name>A0A0N4XA39_HAEPC</name>
<dbReference type="PANTHER" id="PTHR45786:SF74">
    <property type="entry name" value="ATP-DEPENDENT DNA HELICASE"/>
    <property type="match status" value="1"/>
</dbReference>
<feature type="compositionally biased region" description="Polar residues" evidence="1">
    <location>
        <begin position="111"/>
        <end position="121"/>
    </location>
</feature>
<dbReference type="STRING" id="6290.A0A0N4XA39"/>
<evidence type="ECO:0000313" key="3">
    <source>
        <dbReference type="Proteomes" id="UP000268014"/>
    </source>
</evidence>
<dbReference type="Proteomes" id="UP000268014">
    <property type="component" value="Unassembled WGS sequence"/>
</dbReference>
<evidence type="ECO:0000313" key="2">
    <source>
        <dbReference type="EMBL" id="VDO88586.1"/>
    </source>
</evidence>
<accession>A0A0N4XA39</accession>
<keyword evidence="3" id="KW-1185">Reference proteome</keyword>
<sequence length="274" mass="32282">MMRIEKRVWQTVLKEPGLEDSTRIMSTGKRDWQRKLREHGPEDVQRMDRKGVLGSGKIRFRRQQEDVLTRELRRAEDAMRVRLRREEEEEETRQQRNVASAQRERIRRSRMTSAEVQQRQNMETERYHARGRIISAQTRGLARTNMQPDEHYDGSMNVACASCEAKHFNNISIRHFINYPEELRRLLTYQDPEAREFREHIRSYNSAFAFASMGAQLDTPRGHGPYCFRIHGQIHHRIGPALPENGQPHRYGQVYILDTSMAAEKDGTSSKHKL</sequence>
<proteinExistence type="predicted"/>
<dbReference type="AlphaFoldDB" id="A0A0N4XA39"/>
<dbReference type="OrthoDB" id="5876815at2759"/>
<feature type="region of interest" description="Disordered" evidence="1">
    <location>
        <begin position="84"/>
        <end position="123"/>
    </location>
</feature>